<evidence type="ECO:0000256" key="12">
    <source>
        <dbReference type="ARBA" id="ARBA00022777"/>
    </source>
</evidence>
<dbReference type="PROSITE" id="PS01245">
    <property type="entry name" value="RIO1"/>
    <property type="match status" value="1"/>
</dbReference>
<keyword evidence="9" id="KW-0808">Transferase</keyword>
<evidence type="ECO:0000256" key="7">
    <source>
        <dbReference type="ARBA" id="ARBA00022527"/>
    </source>
</evidence>
<dbReference type="FunFam" id="1.10.510.10:FF:000307">
    <property type="entry name" value="Serine/threonine-protein kinase RIO2"/>
    <property type="match status" value="1"/>
</dbReference>
<comment type="catalytic activity">
    <reaction evidence="16">
        <text>L-seryl-[protein] + ATP = O-phospho-L-seryl-[protein] + ADP + H(+)</text>
        <dbReference type="Rhea" id="RHEA:17989"/>
        <dbReference type="Rhea" id="RHEA-COMP:9863"/>
        <dbReference type="Rhea" id="RHEA-COMP:11604"/>
        <dbReference type="ChEBI" id="CHEBI:15378"/>
        <dbReference type="ChEBI" id="CHEBI:29999"/>
        <dbReference type="ChEBI" id="CHEBI:30616"/>
        <dbReference type="ChEBI" id="CHEBI:83421"/>
        <dbReference type="ChEBI" id="CHEBI:456216"/>
        <dbReference type="EC" id="2.7.11.1"/>
    </reaction>
</comment>
<dbReference type="SUPFAM" id="SSF46785">
    <property type="entry name" value="Winged helix' DNA-binding domain"/>
    <property type="match status" value="1"/>
</dbReference>
<evidence type="ECO:0000256" key="15">
    <source>
        <dbReference type="ARBA" id="ARBA00047899"/>
    </source>
</evidence>
<keyword evidence="5" id="KW-0963">Cytoplasm</keyword>
<dbReference type="InterPro" id="IPR000687">
    <property type="entry name" value="RIO_kinase"/>
</dbReference>
<evidence type="ECO:0000256" key="4">
    <source>
        <dbReference type="ARBA" id="ARBA00012513"/>
    </source>
</evidence>
<sequence length="502" mass="58317">MGRFNVEPMRHMEKEHFRVLLAIEMGMKNHEAVPLQLISIIASIYRGGCAHLLRDLNKMKLVYHEKGRKFDGYRLTTLGYDYLALHTLRSRGVVGAVGNQIGVGKESDVYVGGDADLADIVLKFSRLGRTSFRKLKEKRDYHGKRQHCSWLYLSRISALKEFTFLKALYNAGFPVPKPIDVCRHTVVMSLIDGVPLYKMMELENPGELYDELMGLIVKFAEYGLIHGDFNEFNIMMTEEMKVYIIDFPQMTSTDHPNAQFYFERDVECIREFFRKKFKYESEDFPTFDQVERRFSMDVELAATGFTKKMAADINKAYEDRCNMTKGELDEVIEEESSEVDEEELEEEEENAKLRRSELAAASRFTTWLEDAQSQISGMKIEEDFDVTDKQMKENYEKHVKEQEVKKILIEEGEDQGNGDEKEDNPSEFGTDVYELKRGKVTSSRKVFEDGSTIAPEDIRKRLLTEKQKSKREKFKAKGKESAVRRGRKTNQNIVKEYDGWDF</sequence>
<comment type="subcellular location">
    <subcellularLocation>
        <location evidence="2">Cytoplasm</location>
    </subcellularLocation>
</comment>
<comment type="subunit">
    <text evidence="17">Associated with late 40S pre-ribosomal particles. Interacts with PLK1 (via its N-terminus).</text>
</comment>
<keyword evidence="8" id="KW-0597">Phosphoprotein</keyword>
<evidence type="ECO:0000256" key="19">
    <source>
        <dbReference type="ARBA" id="ARBA00068837"/>
    </source>
</evidence>
<evidence type="ECO:0000313" key="28">
    <source>
        <dbReference type="WBParaSite" id="BXY_0941500.1"/>
    </source>
</evidence>
<dbReference type="InterPro" id="IPR011009">
    <property type="entry name" value="Kinase-like_dom_sf"/>
</dbReference>
<dbReference type="eggNOG" id="KOG2268">
    <property type="taxonomic scope" value="Eukaryota"/>
</dbReference>
<dbReference type="Pfam" id="PF01163">
    <property type="entry name" value="RIO1"/>
    <property type="match status" value="1"/>
</dbReference>
<dbReference type="OrthoDB" id="10258631at2759"/>
<evidence type="ECO:0000256" key="18">
    <source>
        <dbReference type="ARBA" id="ARBA00068353"/>
    </source>
</evidence>
<keyword evidence="6" id="KW-0690">Ribosome biogenesis</keyword>
<keyword evidence="14" id="KW-0460">Magnesium</keyword>
<dbReference type="Proteomes" id="UP000582659">
    <property type="component" value="Unassembled WGS sequence"/>
</dbReference>
<dbReference type="GO" id="GO:0030490">
    <property type="term" value="P:maturation of SSU-rRNA"/>
    <property type="evidence" value="ECO:0007669"/>
    <property type="project" value="TreeGrafter"/>
</dbReference>
<evidence type="ECO:0000256" key="5">
    <source>
        <dbReference type="ARBA" id="ARBA00022490"/>
    </source>
</evidence>
<evidence type="ECO:0000313" key="27">
    <source>
        <dbReference type="Proteomes" id="UP000659654"/>
    </source>
</evidence>
<dbReference type="Proteomes" id="UP000095284">
    <property type="component" value="Unplaced"/>
</dbReference>
<evidence type="ECO:0000256" key="22">
    <source>
        <dbReference type="SAM" id="MobiDB-lite"/>
    </source>
</evidence>
<dbReference type="InterPro" id="IPR018935">
    <property type="entry name" value="RIO_kinase_CS"/>
</dbReference>
<feature type="domain" description="RIO kinase" evidence="23">
    <location>
        <begin position="66"/>
        <end position="289"/>
    </location>
</feature>
<evidence type="ECO:0000256" key="2">
    <source>
        <dbReference type="ARBA" id="ARBA00004496"/>
    </source>
</evidence>
<dbReference type="InterPro" id="IPR018934">
    <property type="entry name" value="RIO_dom"/>
</dbReference>
<feature type="region of interest" description="Disordered" evidence="22">
    <location>
        <begin position="459"/>
        <end position="490"/>
    </location>
</feature>
<evidence type="ECO:0000256" key="13">
    <source>
        <dbReference type="ARBA" id="ARBA00022840"/>
    </source>
</evidence>
<evidence type="ECO:0000256" key="3">
    <source>
        <dbReference type="ARBA" id="ARBA00009196"/>
    </source>
</evidence>
<evidence type="ECO:0000256" key="17">
    <source>
        <dbReference type="ARBA" id="ARBA00064676"/>
    </source>
</evidence>
<evidence type="ECO:0000313" key="26">
    <source>
        <dbReference type="Proteomes" id="UP000095284"/>
    </source>
</evidence>
<name>A0A1I7S8S0_BURXY</name>
<dbReference type="GO" id="GO:0005524">
    <property type="term" value="F:ATP binding"/>
    <property type="evidence" value="ECO:0007669"/>
    <property type="project" value="UniProtKB-KW"/>
</dbReference>
<evidence type="ECO:0000259" key="23">
    <source>
        <dbReference type="SMART" id="SM00090"/>
    </source>
</evidence>
<dbReference type="AlphaFoldDB" id="A0A1I7S8S0"/>
<evidence type="ECO:0000256" key="16">
    <source>
        <dbReference type="ARBA" id="ARBA00048679"/>
    </source>
</evidence>
<evidence type="ECO:0000256" key="14">
    <source>
        <dbReference type="ARBA" id="ARBA00022842"/>
    </source>
</evidence>
<accession>A0A1I7S8S0</accession>
<dbReference type="GO" id="GO:0005829">
    <property type="term" value="C:cytosol"/>
    <property type="evidence" value="ECO:0007669"/>
    <property type="project" value="TreeGrafter"/>
</dbReference>
<keyword evidence="11" id="KW-0547">Nucleotide-binding</keyword>
<dbReference type="EMBL" id="CAJFCV020000001">
    <property type="protein sequence ID" value="CAG9085775.1"/>
    <property type="molecule type" value="Genomic_DNA"/>
</dbReference>
<dbReference type="InterPro" id="IPR036390">
    <property type="entry name" value="WH_DNA-bd_sf"/>
</dbReference>
<feature type="region of interest" description="Disordered" evidence="22">
    <location>
        <begin position="410"/>
        <end position="434"/>
    </location>
</feature>
<dbReference type="WBParaSite" id="BXY_0941500.1">
    <property type="protein sequence ID" value="BXY_0941500.1"/>
    <property type="gene ID" value="BXY_0941500"/>
</dbReference>
<keyword evidence="27" id="KW-1185">Reference proteome</keyword>
<dbReference type="SMR" id="A0A1I7S8S0"/>
<dbReference type="Pfam" id="PF09202">
    <property type="entry name" value="Rio2_N"/>
    <property type="match status" value="1"/>
</dbReference>
<organism evidence="26 28">
    <name type="scientific">Bursaphelenchus xylophilus</name>
    <name type="common">Pinewood nematode worm</name>
    <name type="synonym">Aphelenchoides xylophilus</name>
    <dbReference type="NCBI Taxonomy" id="6326"/>
    <lineage>
        <taxon>Eukaryota</taxon>
        <taxon>Metazoa</taxon>
        <taxon>Ecdysozoa</taxon>
        <taxon>Nematoda</taxon>
        <taxon>Chromadorea</taxon>
        <taxon>Rhabditida</taxon>
        <taxon>Tylenchina</taxon>
        <taxon>Tylenchomorpha</taxon>
        <taxon>Aphelenchoidea</taxon>
        <taxon>Aphelenchoididae</taxon>
        <taxon>Bursaphelenchus</taxon>
    </lineage>
</organism>
<dbReference type="Proteomes" id="UP000659654">
    <property type="component" value="Unassembled WGS sequence"/>
</dbReference>
<dbReference type="InterPro" id="IPR030484">
    <property type="entry name" value="Rio2"/>
</dbReference>
<keyword evidence="21" id="KW-0175">Coiled coil</keyword>
<dbReference type="GO" id="GO:0004674">
    <property type="term" value="F:protein serine/threonine kinase activity"/>
    <property type="evidence" value="ECO:0007669"/>
    <property type="project" value="UniProtKB-KW"/>
</dbReference>
<evidence type="ECO:0000313" key="24">
    <source>
        <dbReference type="EMBL" id="CAD5210124.1"/>
    </source>
</evidence>
<reference evidence="25" key="2">
    <citation type="submission" date="2020-08" db="EMBL/GenBank/DDBJ databases">
        <authorList>
            <person name="Kikuchi T."/>
        </authorList>
    </citation>
    <scope>NUCLEOTIDE SEQUENCE</scope>
    <source>
        <strain evidence="24">Ka4C1</strain>
    </source>
</reference>
<evidence type="ECO:0000313" key="25">
    <source>
        <dbReference type="EMBL" id="CAG9085775.1"/>
    </source>
</evidence>
<dbReference type="PANTHER" id="PTHR45852">
    <property type="entry name" value="SER/THR-PROTEIN KINASE RIO2"/>
    <property type="match status" value="1"/>
</dbReference>
<dbReference type="InterPro" id="IPR036388">
    <property type="entry name" value="WH-like_DNA-bd_sf"/>
</dbReference>
<evidence type="ECO:0000256" key="8">
    <source>
        <dbReference type="ARBA" id="ARBA00022553"/>
    </source>
</evidence>
<dbReference type="GO" id="GO:0030688">
    <property type="term" value="C:preribosome, small subunit precursor"/>
    <property type="evidence" value="ECO:0007669"/>
    <property type="project" value="TreeGrafter"/>
</dbReference>
<reference evidence="28" key="1">
    <citation type="submission" date="2016-11" db="UniProtKB">
        <authorList>
            <consortium name="WormBaseParasite"/>
        </authorList>
    </citation>
    <scope>IDENTIFICATION</scope>
</reference>
<evidence type="ECO:0000256" key="21">
    <source>
        <dbReference type="SAM" id="Coils"/>
    </source>
</evidence>
<gene>
    <name evidence="24" type="ORF">BXYJ_LOCUS1778</name>
</gene>
<evidence type="ECO:0000256" key="1">
    <source>
        <dbReference type="ARBA" id="ARBA00001946"/>
    </source>
</evidence>
<dbReference type="SUPFAM" id="SSF56112">
    <property type="entry name" value="Protein kinase-like (PK-like)"/>
    <property type="match status" value="1"/>
</dbReference>
<dbReference type="PANTHER" id="PTHR45852:SF1">
    <property type="entry name" value="SERINE_THREONINE-PROTEIN KINASE RIO2"/>
    <property type="match status" value="1"/>
</dbReference>
<dbReference type="EC" id="2.7.11.1" evidence="4"/>
<evidence type="ECO:0000256" key="20">
    <source>
        <dbReference type="ARBA" id="ARBA00076005"/>
    </source>
</evidence>
<dbReference type="SMART" id="SM00090">
    <property type="entry name" value="RIO"/>
    <property type="match status" value="1"/>
</dbReference>
<comment type="similarity">
    <text evidence="3">Belongs to the protein kinase superfamily. RIO-type Ser/Thr kinase family.</text>
</comment>
<evidence type="ECO:0000256" key="6">
    <source>
        <dbReference type="ARBA" id="ARBA00022517"/>
    </source>
</evidence>
<keyword evidence="12" id="KW-0418">Kinase</keyword>
<evidence type="ECO:0000256" key="11">
    <source>
        <dbReference type="ARBA" id="ARBA00022741"/>
    </source>
</evidence>
<dbReference type="GO" id="GO:0005634">
    <property type="term" value="C:nucleus"/>
    <property type="evidence" value="ECO:0007669"/>
    <property type="project" value="TreeGrafter"/>
</dbReference>
<keyword evidence="13" id="KW-0067">ATP-binding</keyword>
<dbReference type="EMBL" id="CAJFDI010000001">
    <property type="protein sequence ID" value="CAD5210124.1"/>
    <property type="molecule type" value="Genomic_DNA"/>
</dbReference>
<dbReference type="Gene3D" id="3.30.200.20">
    <property type="entry name" value="Phosphorylase Kinase, domain 1"/>
    <property type="match status" value="1"/>
</dbReference>
<evidence type="ECO:0000256" key="9">
    <source>
        <dbReference type="ARBA" id="ARBA00022679"/>
    </source>
</evidence>
<dbReference type="Gene3D" id="1.10.510.10">
    <property type="entry name" value="Transferase(Phosphotransferase) domain 1"/>
    <property type="match status" value="1"/>
</dbReference>
<dbReference type="CDD" id="cd05144">
    <property type="entry name" value="RIO2_C"/>
    <property type="match status" value="1"/>
</dbReference>
<comment type="cofactor">
    <cofactor evidence="1">
        <name>Mg(2+)</name>
        <dbReference type="ChEBI" id="CHEBI:18420"/>
    </cofactor>
</comment>
<protein>
    <recommendedName>
        <fullName evidence="18">Serine/threonine-protein kinase RIO2</fullName>
        <ecNumber evidence="4">2.7.11.1</ecNumber>
    </recommendedName>
    <alternativeName>
        <fullName evidence="20">RIO kinase 2</fullName>
    </alternativeName>
    <alternativeName>
        <fullName evidence="19">Serine/threonine-protein kinase rio2</fullName>
    </alternativeName>
</protein>
<dbReference type="FunFam" id="3.30.200.20:FF:000052">
    <property type="entry name" value="Serine/threonine-protein kinase RIO2"/>
    <property type="match status" value="1"/>
</dbReference>
<dbReference type="InterPro" id="IPR015285">
    <property type="entry name" value="RIO2_wHTH_N"/>
</dbReference>
<proteinExistence type="inferred from homology"/>
<feature type="compositionally biased region" description="Acidic residues" evidence="22">
    <location>
        <begin position="410"/>
        <end position="422"/>
    </location>
</feature>
<feature type="coiled-coil region" evidence="21">
    <location>
        <begin position="314"/>
        <end position="361"/>
    </location>
</feature>
<comment type="catalytic activity">
    <reaction evidence="15">
        <text>L-threonyl-[protein] + ATP = O-phospho-L-threonyl-[protein] + ADP + H(+)</text>
        <dbReference type="Rhea" id="RHEA:46608"/>
        <dbReference type="Rhea" id="RHEA-COMP:11060"/>
        <dbReference type="Rhea" id="RHEA-COMP:11605"/>
        <dbReference type="ChEBI" id="CHEBI:15378"/>
        <dbReference type="ChEBI" id="CHEBI:30013"/>
        <dbReference type="ChEBI" id="CHEBI:30616"/>
        <dbReference type="ChEBI" id="CHEBI:61977"/>
        <dbReference type="ChEBI" id="CHEBI:456216"/>
        <dbReference type="EC" id="2.7.11.1"/>
    </reaction>
</comment>
<dbReference type="GO" id="GO:0046872">
    <property type="term" value="F:metal ion binding"/>
    <property type="evidence" value="ECO:0007669"/>
    <property type="project" value="UniProtKB-KW"/>
</dbReference>
<keyword evidence="7" id="KW-0723">Serine/threonine-protein kinase</keyword>
<evidence type="ECO:0000256" key="10">
    <source>
        <dbReference type="ARBA" id="ARBA00022723"/>
    </source>
</evidence>
<keyword evidence="10" id="KW-0479">Metal-binding</keyword>
<dbReference type="FunFam" id="1.10.10.10:FF:000053">
    <property type="entry name" value="Serine/threonine-protein kinase RIO2"/>
    <property type="match status" value="1"/>
</dbReference>
<dbReference type="Gene3D" id="1.10.10.10">
    <property type="entry name" value="Winged helix-like DNA-binding domain superfamily/Winged helix DNA-binding domain"/>
    <property type="match status" value="1"/>
</dbReference>